<feature type="compositionally biased region" description="Low complexity" evidence="1">
    <location>
        <begin position="62"/>
        <end position="75"/>
    </location>
</feature>
<keyword evidence="4" id="KW-1185">Reference proteome</keyword>
<reference evidence="3 4" key="1">
    <citation type="submission" date="2024-05" db="EMBL/GenBank/DDBJ databases">
        <title>Microbispora sp.ZYX-F-249.</title>
        <authorList>
            <person name="Xie H."/>
        </authorList>
    </citation>
    <scope>NUCLEOTIDE SEQUENCE [LARGE SCALE GENOMIC DNA]</scope>
    <source>
        <strain evidence="3 4">ZYX-F-249</strain>
    </source>
</reference>
<dbReference type="EMBL" id="JBDJAW010000011">
    <property type="protein sequence ID" value="MEN3536590.1"/>
    <property type="molecule type" value="Genomic_DNA"/>
</dbReference>
<organism evidence="3 4">
    <name type="scientific">Microbispora maris</name>
    <dbReference type="NCBI Taxonomy" id="3144104"/>
    <lineage>
        <taxon>Bacteria</taxon>
        <taxon>Bacillati</taxon>
        <taxon>Actinomycetota</taxon>
        <taxon>Actinomycetes</taxon>
        <taxon>Streptosporangiales</taxon>
        <taxon>Streptosporangiaceae</taxon>
        <taxon>Microbispora</taxon>
    </lineage>
</organism>
<name>A0ABV0AMS0_9ACTN</name>
<protein>
    <recommendedName>
        <fullName evidence="5">PH domain-containing protein</fullName>
    </recommendedName>
</protein>
<feature type="region of interest" description="Disordered" evidence="1">
    <location>
        <begin position="54"/>
        <end position="85"/>
    </location>
</feature>
<keyword evidence="2" id="KW-0812">Transmembrane</keyword>
<feature type="transmembrane region" description="Helical" evidence="2">
    <location>
        <begin position="30"/>
        <end position="50"/>
    </location>
</feature>
<accession>A0ABV0AMS0</accession>
<dbReference type="Proteomes" id="UP001447516">
    <property type="component" value="Unassembled WGS sequence"/>
</dbReference>
<evidence type="ECO:0000313" key="3">
    <source>
        <dbReference type="EMBL" id="MEN3536590.1"/>
    </source>
</evidence>
<feature type="transmembrane region" description="Helical" evidence="2">
    <location>
        <begin position="102"/>
        <end position="121"/>
    </location>
</feature>
<comment type="caution">
    <text evidence="3">The sequence shown here is derived from an EMBL/GenBank/DDBJ whole genome shotgun (WGS) entry which is preliminary data.</text>
</comment>
<dbReference type="RefSeq" id="WP_346226575.1">
    <property type="nucleotide sequence ID" value="NZ_JBDJAW010000011.1"/>
</dbReference>
<evidence type="ECO:0000256" key="1">
    <source>
        <dbReference type="SAM" id="MobiDB-lite"/>
    </source>
</evidence>
<gene>
    <name evidence="3" type="ORF">AAH991_15860</name>
</gene>
<evidence type="ECO:0008006" key="5">
    <source>
        <dbReference type="Google" id="ProtNLM"/>
    </source>
</evidence>
<feature type="transmembrane region" description="Helical" evidence="2">
    <location>
        <begin position="133"/>
        <end position="155"/>
    </location>
</feature>
<keyword evidence="2" id="KW-0472">Membrane</keyword>
<evidence type="ECO:0000256" key="2">
    <source>
        <dbReference type="SAM" id="Phobius"/>
    </source>
</evidence>
<keyword evidence="2" id="KW-1133">Transmembrane helix</keyword>
<evidence type="ECO:0000313" key="4">
    <source>
        <dbReference type="Proteomes" id="UP001447516"/>
    </source>
</evidence>
<proteinExistence type="predicted"/>
<sequence>MRWIWVGGSVAAACAVVAVALFLSDLETLSWIAGAGSFVVAVASLAVTLPSRNASDQRARTPGPAAASDPDGAGPETSPAAGGASPVVVELTTPRIRIAKRLASACKGAALAALTLFVGLGMDSITGRSLEHLSLVVLLQLYALVGGFMATLLFLTAGAEGKDLLIVDRIGLTIVDKRWIRAADTSFFIPWALVRHIRVEPSGACHDLVVEFEHAEDGSAERAQIDALKKRNKCPTYYYKCSLARLYVTSGGTERTALLHTMHTALTRFGGDACRE</sequence>